<evidence type="ECO:0000313" key="1">
    <source>
        <dbReference type="EMBL" id="KAF5361760.1"/>
    </source>
</evidence>
<evidence type="ECO:0008006" key="3">
    <source>
        <dbReference type="Google" id="ProtNLM"/>
    </source>
</evidence>
<reference evidence="1 2" key="1">
    <citation type="journal article" date="2020" name="ISME J.">
        <title>Uncovering the hidden diversity of litter-decomposition mechanisms in mushroom-forming fungi.</title>
        <authorList>
            <person name="Floudas D."/>
            <person name="Bentzer J."/>
            <person name="Ahren D."/>
            <person name="Johansson T."/>
            <person name="Persson P."/>
            <person name="Tunlid A."/>
        </authorList>
    </citation>
    <scope>NUCLEOTIDE SEQUENCE [LARGE SCALE GENOMIC DNA]</scope>
    <source>
        <strain evidence="1 2">CBS 146.42</strain>
    </source>
</reference>
<gene>
    <name evidence="1" type="ORF">D9756_002512</name>
</gene>
<dbReference type="OrthoDB" id="3132957at2759"/>
<protein>
    <recommendedName>
        <fullName evidence="3">PPPDE domain-containing protein</fullName>
    </recommendedName>
</protein>
<accession>A0A8H5LLC4</accession>
<proteinExistence type="predicted"/>
<organism evidence="1 2">
    <name type="scientific">Leucocoprinus leucothites</name>
    <dbReference type="NCBI Taxonomy" id="201217"/>
    <lineage>
        <taxon>Eukaryota</taxon>
        <taxon>Fungi</taxon>
        <taxon>Dikarya</taxon>
        <taxon>Basidiomycota</taxon>
        <taxon>Agaricomycotina</taxon>
        <taxon>Agaricomycetes</taxon>
        <taxon>Agaricomycetidae</taxon>
        <taxon>Agaricales</taxon>
        <taxon>Agaricineae</taxon>
        <taxon>Agaricaceae</taxon>
        <taxon>Leucocoprinus</taxon>
    </lineage>
</organism>
<comment type="caution">
    <text evidence="1">The sequence shown here is derived from an EMBL/GenBank/DDBJ whole genome shotgun (WGS) entry which is preliminary data.</text>
</comment>
<sequence length="223" mass="25083">MSNDIYLIKSQLNLGLFGDMVSRATSRCWESDTAHWALEVRGVHYHLASSTKRNKRLELSRTPIESHRMVFREEVGKTKFSDEGIQEASQEIISWLKNNYGTYDAFGTNCQAFANHLWHCINISKVEYDLMGLNIEELAGINYSVPYKLESSMRDHFECKTARAFSQGLLGGAFRGYGEGLDGLFGRCMSGSIAWVAAGTTIVFREIPSAYRGIVRQLGDFNG</sequence>
<dbReference type="EMBL" id="JAACJO010000002">
    <property type="protein sequence ID" value="KAF5361760.1"/>
    <property type="molecule type" value="Genomic_DNA"/>
</dbReference>
<dbReference type="AlphaFoldDB" id="A0A8H5LLC4"/>
<evidence type="ECO:0000313" key="2">
    <source>
        <dbReference type="Proteomes" id="UP000559027"/>
    </source>
</evidence>
<keyword evidence="2" id="KW-1185">Reference proteome</keyword>
<dbReference type="Proteomes" id="UP000559027">
    <property type="component" value="Unassembled WGS sequence"/>
</dbReference>
<name>A0A8H5LLC4_9AGAR</name>